<keyword evidence="3 6" id="KW-0863">Zinc-finger</keyword>
<dbReference type="InterPro" id="IPR001841">
    <property type="entry name" value="Znf_RING"/>
</dbReference>
<reference evidence="8 9" key="1">
    <citation type="journal article" date="2023" name="G3 (Bethesda)">
        <title>A chromosome-length genome assembly and annotation of blackberry (Rubus argutus, cv. 'Hillquist').</title>
        <authorList>
            <person name="Bruna T."/>
            <person name="Aryal R."/>
            <person name="Dudchenko O."/>
            <person name="Sargent D.J."/>
            <person name="Mead D."/>
            <person name="Buti M."/>
            <person name="Cavallini A."/>
            <person name="Hytonen T."/>
            <person name="Andres J."/>
            <person name="Pham M."/>
            <person name="Weisz D."/>
            <person name="Mascagni F."/>
            <person name="Usai G."/>
            <person name="Natali L."/>
            <person name="Bassil N."/>
            <person name="Fernandez G.E."/>
            <person name="Lomsadze A."/>
            <person name="Armour M."/>
            <person name="Olukolu B."/>
            <person name="Poorten T."/>
            <person name="Britton C."/>
            <person name="Davik J."/>
            <person name="Ashrafi H."/>
            <person name="Aiden E.L."/>
            <person name="Borodovsky M."/>
            <person name="Worthington M."/>
        </authorList>
    </citation>
    <scope>NUCLEOTIDE SEQUENCE [LARGE SCALE GENOMIC DNA]</scope>
    <source>
        <strain evidence="8">PI 553951</strain>
    </source>
</reference>
<accession>A0AAW1XFL6</accession>
<evidence type="ECO:0000313" key="8">
    <source>
        <dbReference type="EMBL" id="KAK9935678.1"/>
    </source>
</evidence>
<dbReference type="SMART" id="SM00184">
    <property type="entry name" value="RING"/>
    <property type="match status" value="1"/>
</dbReference>
<dbReference type="AlphaFoldDB" id="A0AAW1XFL6"/>
<evidence type="ECO:0000313" key="9">
    <source>
        <dbReference type="Proteomes" id="UP001457282"/>
    </source>
</evidence>
<dbReference type="Proteomes" id="UP001457282">
    <property type="component" value="Unassembled WGS sequence"/>
</dbReference>
<keyword evidence="5" id="KW-0472">Membrane</keyword>
<dbReference type="Gene3D" id="3.30.40.10">
    <property type="entry name" value="Zinc/RING finger domain, C3HC4 (zinc finger)"/>
    <property type="match status" value="1"/>
</dbReference>
<evidence type="ECO:0000256" key="3">
    <source>
        <dbReference type="ARBA" id="ARBA00022771"/>
    </source>
</evidence>
<dbReference type="EMBL" id="JBEDUW010000004">
    <property type="protein sequence ID" value="KAK9935678.1"/>
    <property type="molecule type" value="Genomic_DNA"/>
</dbReference>
<dbReference type="Pfam" id="PF13639">
    <property type="entry name" value="zf-RING_2"/>
    <property type="match status" value="1"/>
</dbReference>
<keyword evidence="4" id="KW-0862">Zinc</keyword>
<evidence type="ECO:0000256" key="5">
    <source>
        <dbReference type="ARBA" id="ARBA00023136"/>
    </source>
</evidence>
<evidence type="ECO:0000256" key="6">
    <source>
        <dbReference type="PROSITE-ProRule" id="PRU00175"/>
    </source>
</evidence>
<evidence type="ECO:0000259" key="7">
    <source>
        <dbReference type="PROSITE" id="PS50089"/>
    </source>
</evidence>
<evidence type="ECO:0000256" key="4">
    <source>
        <dbReference type="ARBA" id="ARBA00022833"/>
    </source>
</evidence>
<dbReference type="PANTHER" id="PTHR46151:SF18">
    <property type="entry name" value="NEP1-INTERACTING PROTEIN-LIKE 2"/>
    <property type="match status" value="1"/>
</dbReference>
<dbReference type="SUPFAM" id="SSF57850">
    <property type="entry name" value="RING/U-box"/>
    <property type="match status" value="1"/>
</dbReference>
<feature type="domain" description="RING-type" evidence="7">
    <location>
        <begin position="80"/>
        <end position="122"/>
    </location>
</feature>
<evidence type="ECO:0000256" key="1">
    <source>
        <dbReference type="ARBA" id="ARBA00004370"/>
    </source>
</evidence>
<organism evidence="8 9">
    <name type="scientific">Rubus argutus</name>
    <name type="common">Southern blackberry</name>
    <dbReference type="NCBI Taxonomy" id="59490"/>
    <lineage>
        <taxon>Eukaryota</taxon>
        <taxon>Viridiplantae</taxon>
        <taxon>Streptophyta</taxon>
        <taxon>Embryophyta</taxon>
        <taxon>Tracheophyta</taxon>
        <taxon>Spermatophyta</taxon>
        <taxon>Magnoliopsida</taxon>
        <taxon>eudicotyledons</taxon>
        <taxon>Gunneridae</taxon>
        <taxon>Pentapetalae</taxon>
        <taxon>rosids</taxon>
        <taxon>fabids</taxon>
        <taxon>Rosales</taxon>
        <taxon>Rosaceae</taxon>
        <taxon>Rosoideae</taxon>
        <taxon>Rosoideae incertae sedis</taxon>
        <taxon>Rubus</taxon>
    </lineage>
</organism>
<keyword evidence="2" id="KW-0479">Metal-binding</keyword>
<dbReference type="GO" id="GO:0016020">
    <property type="term" value="C:membrane"/>
    <property type="evidence" value="ECO:0007669"/>
    <property type="project" value="UniProtKB-SubCell"/>
</dbReference>
<sequence length="135" mass="15314">MVYLAIEIVAQIFSARQFSCLLLFHTHHDHRDQMQINVYPAVRSGDDEQARQEALEMVLPPPTIYAEGEDEVNSGSRKQCAICMEDFVEGESCRVLPTCDHTFHLICIDSWLKLHPSCPICRNCVCRCATCVVDV</sequence>
<dbReference type="GO" id="GO:0008270">
    <property type="term" value="F:zinc ion binding"/>
    <property type="evidence" value="ECO:0007669"/>
    <property type="project" value="UniProtKB-KW"/>
</dbReference>
<dbReference type="PROSITE" id="PS50089">
    <property type="entry name" value="ZF_RING_2"/>
    <property type="match status" value="1"/>
</dbReference>
<protein>
    <recommendedName>
        <fullName evidence="7">RING-type domain-containing protein</fullName>
    </recommendedName>
</protein>
<gene>
    <name evidence="8" type="ORF">M0R45_022767</name>
</gene>
<evidence type="ECO:0000256" key="2">
    <source>
        <dbReference type="ARBA" id="ARBA00022723"/>
    </source>
</evidence>
<comment type="caution">
    <text evidence="8">The sequence shown here is derived from an EMBL/GenBank/DDBJ whole genome shotgun (WGS) entry which is preliminary data.</text>
</comment>
<dbReference type="InterPro" id="IPR013083">
    <property type="entry name" value="Znf_RING/FYVE/PHD"/>
</dbReference>
<name>A0AAW1XFL6_RUBAR</name>
<dbReference type="PANTHER" id="PTHR46151">
    <property type="entry name" value="NEP1-INTERACTING PROTEIN-LIKE 2"/>
    <property type="match status" value="1"/>
</dbReference>
<proteinExistence type="predicted"/>
<comment type="subcellular location">
    <subcellularLocation>
        <location evidence="1">Membrane</location>
    </subcellularLocation>
</comment>
<keyword evidence="9" id="KW-1185">Reference proteome</keyword>